<dbReference type="Proteomes" id="UP001432322">
    <property type="component" value="Unassembled WGS sequence"/>
</dbReference>
<feature type="transmembrane region" description="Helical" evidence="1">
    <location>
        <begin position="54"/>
        <end position="73"/>
    </location>
</feature>
<feature type="transmembrane region" description="Helical" evidence="1">
    <location>
        <begin position="218"/>
        <end position="246"/>
    </location>
</feature>
<name>A0AAV5WF55_9BILA</name>
<dbReference type="EMBL" id="BTSY01000005">
    <property type="protein sequence ID" value="GMT28572.1"/>
    <property type="molecule type" value="Genomic_DNA"/>
</dbReference>
<keyword evidence="1" id="KW-1133">Transmembrane helix</keyword>
<gene>
    <name evidence="2" type="ORF">PFISCL1PPCAC_19869</name>
</gene>
<accession>A0AAV5WF55</accession>
<dbReference type="AlphaFoldDB" id="A0AAV5WF55"/>
<proteinExistence type="predicted"/>
<comment type="caution">
    <text evidence="2">The sequence shown here is derived from an EMBL/GenBank/DDBJ whole genome shotgun (WGS) entry which is preliminary data.</text>
</comment>
<feature type="transmembrane region" description="Helical" evidence="1">
    <location>
        <begin position="21"/>
        <end position="42"/>
    </location>
</feature>
<organism evidence="2 3">
    <name type="scientific">Pristionchus fissidentatus</name>
    <dbReference type="NCBI Taxonomy" id="1538716"/>
    <lineage>
        <taxon>Eukaryota</taxon>
        <taxon>Metazoa</taxon>
        <taxon>Ecdysozoa</taxon>
        <taxon>Nematoda</taxon>
        <taxon>Chromadorea</taxon>
        <taxon>Rhabditida</taxon>
        <taxon>Rhabditina</taxon>
        <taxon>Diplogasteromorpha</taxon>
        <taxon>Diplogasteroidea</taxon>
        <taxon>Neodiplogasteridae</taxon>
        <taxon>Pristionchus</taxon>
    </lineage>
</organism>
<sequence length="261" mass="29637">MQFLENGNEDRHRTSVNRHTSSILSSVLSILYMLISATLLLLSSISNGDIPSTLLSIFLFTLMGVNACLHIIFTKEKTNRIVRILQSWKQELDQGHLGAKYVKVVYGGCNEEIALYDIKKGDIILKEDKYSCILDFVTDKNFKSKDEIRIKESVKTFLTRSLEQKHFEPHIFSTISRVMEKLDYICTPIVAISAVFALCIAFAFAGPLDGYGNERFDIAVSVLIVIPLLRVNLPLLSTLHVLWYFVTVKSHFRLYSTLLVP</sequence>
<keyword evidence="1" id="KW-0812">Transmembrane</keyword>
<reference evidence="2" key="1">
    <citation type="submission" date="2023-10" db="EMBL/GenBank/DDBJ databases">
        <title>Genome assembly of Pristionchus species.</title>
        <authorList>
            <person name="Yoshida K."/>
            <person name="Sommer R.J."/>
        </authorList>
    </citation>
    <scope>NUCLEOTIDE SEQUENCE</scope>
    <source>
        <strain evidence="2">RS5133</strain>
    </source>
</reference>
<keyword evidence="1" id="KW-0472">Membrane</keyword>
<protein>
    <recommendedName>
        <fullName evidence="4">G protein-coupled receptor</fullName>
    </recommendedName>
</protein>
<evidence type="ECO:0000313" key="3">
    <source>
        <dbReference type="Proteomes" id="UP001432322"/>
    </source>
</evidence>
<keyword evidence="3" id="KW-1185">Reference proteome</keyword>
<evidence type="ECO:0000313" key="2">
    <source>
        <dbReference type="EMBL" id="GMT28572.1"/>
    </source>
</evidence>
<evidence type="ECO:0000256" key="1">
    <source>
        <dbReference type="SAM" id="Phobius"/>
    </source>
</evidence>
<feature type="transmembrane region" description="Helical" evidence="1">
    <location>
        <begin position="184"/>
        <end position="206"/>
    </location>
</feature>
<evidence type="ECO:0008006" key="4">
    <source>
        <dbReference type="Google" id="ProtNLM"/>
    </source>
</evidence>